<evidence type="ECO:0000259" key="8">
    <source>
        <dbReference type="Pfam" id="PF12704"/>
    </source>
</evidence>
<dbReference type="InterPro" id="IPR025857">
    <property type="entry name" value="MacB_PCD"/>
</dbReference>
<feature type="transmembrane region" description="Helical" evidence="6">
    <location>
        <begin position="225"/>
        <end position="251"/>
    </location>
</feature>
<dbReference type="Pfam" id="PF12704">
    <property type="entry name" value="MacB_PCD"/>
    <property type="match status" value="1"/>
</dbReference>
<feature type="non-terminal residue" evidence="9">
    <location>
        <position position="284"/>
    </location>
</feature>
<proteinExistence type="predicted"/>
<dbReference type="InterPro" id="IPR050250">
    <property type="entry name" value="Macrolide_Exporter_MacB"/>
</dbReference>
<dbReference type="GO" id="GO:0005886">
    <property type="term" value="C:plasma membrane"/>
    <property type="evidence" value="ECO:0007669"/>
    <property type="project" value="UniProtKB-SubCell"/>
</dbReference>
<keyword evidence="2" id="KW-1003">Cell membrane</keyword>
<keyword evidence="5 6" id="KW-0472">Membrane</keyword>
<feature type="non-terminal residue" evidence="9">
    <location>
        <position position="1"/>
    </location>
</feature>
<dbReference type="EMBL" id="PYVU01000452">
    <property type="protein sequence ID" value="PTB91158.1"/>
    <property type="molecule type" value="Genomic_DNA"/>
</dbReference>
<dbReference type="Proteomes" id="UP000240608">
    <property type="component" value="Unassembled WGS sequence"/>
</dbReference>
<evidence type="ECO:0000256" key="6">
    <source>
        <dbReference type="SAM" id="Phobius"/>
    </source>
</evidence>
<evidence type="ECO:0000256" key="1">
    <source>
        <dbReference type="ARBA" id="ARBA00004651"/>
    </source>
</evidence>
<reference evidence="9 10" key="1">
    <citation type="submission" date="2018-03" db="EMBL/GenBank/DDBJ databases">
        <title>Cross-interface Injection: A General Nanoliter Liquid Handling Method Applied to Single Cells Genome Amplification Automated Nanoliter Liquid Handling Applied to Single Cell Multiple Displacement Amplification.</title>
        <authorList>
            <person name="Yun J."/>
            <person name="Xu P."/>
            <person name="Xu J."/>
            <person name="Dai X."/>
            <person name="Wang Y."/>
            <person name="Zheng X."/>
            <person name="Cao C."/>
            <person name="Yi Q."/>
            <person name="Zhu Y."/>
            <person name="Wang L."/>
            <person name="Dong Z."/>
            <person name="Huang Y."/>
            <person name="Huang L."/>
            <person name="Du W."/>
        </authorList>
    </citation>
    <scope>NUCLEOTIDE SEQUENCE [LARGE SCALE GENOMIC DNA]</scope>
    <source>
        <strain evidence="9 10">Z-D1-2</strain>
    </source>
</reference>
<feature type="domain" description="ABC3 transporter permease C-terminal" evidence="7">
    <location>
        <begin position="184"/>
        <end position="281"/>
    </location>
</feature>
<feature type="domain" description="MacB-like periplasmic core" evidence="8">
    <location>
        <begin position="17"/>
        <end position="140"/>
    </location>
</feature>
<comment type="subcellular location">
    <subcellularLocation>
        <location evidence="1">Cell membrane</location>
        <topology evidence="1">Multi-pass membrane protein</topology>
    </subcellularLocation>
</comment>
<dbReference type="InterPro" id="IPR003838">
    <property type="entry name" value="ABC3_permease_C"/>
</dbReference>
<evidence type="ECO:0000256" key="4">
    <source>
        <dbReference type="ARBA" id="ARBA00022989"/>
    </source>
</evidence>
<dbReference type="Pfam" id="PF02687">
    <property type="entry name" value="FtsX"/>
    <property type="match status" value="1"/>
</dbReference>
<feature type="transmembrane region" description="Helical" evidence="6">
    <location>
        <begin position="263"/>
        <end position="282"/>
    </location>
</feature>
<evidence type="ECO:0000313" key="9">
    <source>
        <dbReference type="EMBL" id="PTB91158.1"/>
    </source>
</evidence>
<dbReference type="PANTHER" id="PTHR30572:SF18">
    <property type="entry name" value="ABC-TYPE MACROLIDE FAMILY EXPORT SYSTEM PERMEASE COMPONENT 2"/>
    <property type="match status" value="1"/>
</dbReference>
<gene>
    <name evidence="9" type="ORF">C9994_16050</name>
</gene>
<accession>A0A2T4DBJ7</accession>
<sequence>SDAGKFLFSTEDKNLNQETAFVDSTFFQMFSFPLIAGDVKQVFTTPNSVVISESMATRLFGEQEALGQVITADGRFPVTITGIMKDLPGNTRFEFDALLTWSLMGQIYELDDYWGNNSIKTYVQLEENVDITALNEKVKTITQEHSDEDTEVFLYPLEELHLYSVFENGVPVGGRIDNVKMFGLIGIFILLIACINFMNLSTSRSEKRAKEVGIRKLSGARREMLIGQFMMESIVLTVISGLLAIMLVQLLLPFFNNIINLELSIPFRNLWFWLIFSGFIVFTG</sequence>
<feature type="transmembrane region" description="Helical" evidence="6">
    <location>
        <begin position="181"/>
        <end position="200"/>
    </location>
</feature>
<comment type="caution">
    <text evidence="9">The sequence shown here is derived from an EMBL/GenBank/DDBJ whole genome shotgun (WGS) entry which is preliminary data.</text>
</comment>
<organism evidence="9 10">
    <name type="scientific">Marivirga lumbricoides</name>
    <dbReference type="NCBI Taxonomy" id="1046115"/>
    <lineage>
        <taxon>Bacteria</taxon>
        <taxon>Pseudomonadati</taxon>
        <taxon>Bacteroidota</taxon>
        <taxon>Cytophagia</taxon>
        <taxon>Cytophagales</taxon>
        <taxon>Marivirgaceae</taxon>
        <taxon>Marivirga</taxon>
    </lineage>
</organism>
<dbReference type="PANTHER" id="PTHR30572">
    <property type="entry name" value="MEMBRANE COMPONENT OF TRANSPORTER-RELATED"/>
    <property type="match status" value="1"/>
</dbReference>
<dbReference type="AlphaFoldDB" id="A0A2T4DBJ7"/>
<evidence type="ECO:0000259" key="7">
    <source>
        <dbReference type="Pfam" id="PF02687"/>
    </source>
</evidence>
<evidence type="ECO:0000256" key="3">
    <source>
        <dbReference type="ARBA" id="ARBA00022692"/>
    </source>
</evidence>
<keyword evidence="4 6" id="KW-1133">Transmembrane helix</keyword>
<evidence type="ECO:0000313" key="10">
    <source>
        <dbReference type="Proteomes" id="UP000240608"/>
    </source>
</evidence>
<protein>
    <submittedName>
        <fullName evidence="9">ABC transporter permease</fullName>
    </submittedName>
</protein>
<keyword evidence="3 6" id="KW-0812">Transmembrane</keyword>
<evidence type="ECO:0000256" key="2">
    <source>
        <dbReference type="ARBA" id="ARBA00022475"/>
    </source>
</evidence>
<name>A0A2T4DBJ7_9BACT</name>
<dbReference type="GO" id="GO:0022857">
    <property type="term" value="F:transmembrane transporter activity"/>
    <property type="evidence" value="ECO:0007669"/>
    <property type="project" value="TreeGrafter"/>
</dbReference>
<evidence type="ECO:0000256" key="5">
    <source>
        <dbReference type="ARBA" id="ARBA00023136"/>
    </source>
</evidence>